<feature type="region of interest" description="Disordered" evidence="1">
    <location>
        <begin position="1"/>
        <end position="21"/>
    </location>
</feature>
<sequence length="182" mass="19935">MTGPAHGSGPRHAGRRPPPRGTLLLTLPVAATVFTLFQPPTPRLLWNASESMTPGLYWIKPGINPRRDDLVLARPPGHIRPLLARRHYLAPNVPLLKRAAAVPGDTVCALGQEIFINARWVAERRPADPSGRPMPDWTGCLTMREGAVFLLGDHPLSFDGRYFGPSPAKDIIGQAALLWPLR</sequence>
<reference evidence="4" key="1">
    <citation type="submission" date="2017-06" db="EMBL/GenBank/DDBJ databases">
        <authorList>
            <person name="Varghese N."/>
            <person name="Submissions S."/>
        </authorList>
    </citation>
    <scope>NUCLEOTIDE SEQUENCE [LARGE SCALE GENOMIC DNA]</scope>
    <source>
        <strain evidence="4">LNB2</strain>
    </source>
</reference>
<keyword evidence="4" id="KW-1185">Reference proteome</keyword>
<dbReference type="InterPro" id="IPR036286">
    <property type="entry name" value="LexA/Signal_pep-like_sf"/>
</dbReference>
<dbReference type="GO" id="GO:0004252">
    <property type="term" value="F:serine-type endopeptidase activity"/>
    <property type="evidence" value="ECO:0007669"/>
    <property type="project" value="InterPro"/>
</dbReference>
<gene>
    <name evidence="3" type="ORF">SAMN06295912_12134</name>
</gene>
<dbReference type="Pfam" id="PF10502">
    <property type="entry name" value="Peptidase_S26"/>
    <property type="match status" value="1"/>
</dbReference>
<organism evidence="3 4">
    <name type="scientific">Edaphosphingomonas laterariae</name>
    <dbReference type="NCBI Taxonomy" id="861865"/>
    <lineage>
        <taxon>Bacteria</taxon>
        <taxon>Pseudomonadati</taxon>
        <taxon>Pseudomonadota</taxon>
        <taxon>Alphaproteobacteria</taxon>
        <taxon>Sphingomonadales</taxon>
        <taxon>Rhizorhabdaceae</taxon>
        <taxon>Edaphosphingomonas</taxon>
    </lineage>
</organism>
<dbReference type="Proteomes" id="UP000198281">
    <property type="component" value="Unassembled WGS sequence"/>
</dbReference>
<proteinExistence type="predicted"/>
<dbReference type="InterPro" id="IPR019533">
    <property type="entry name" value="Peptidase_S26"/>
</dbReference>
<dbReference type="Gene3D" id="2.10.109.10">
    <property type="entry name" value="Umud Fragment, subunit A"/>
    <property type="match status" value="1"/>
</dbReference>
<evidence type="ECO:0000313" key="4">
    <source>
        <dbReference type="Proteomes" id="UP000198281"/>
    </source>
</evidence>
<evidence type="ECO:0000256" key="1">
    <source>
        <dbReference type="SAM" id="MobiDB-lite"/>
    </source>
</evidence>
<dbReference type="GO" id="GO:0006465">
    <property type="term" value="P:signal peptide processing"/>
    <property type="evidence" value="ECO:0007669"/>
    <property type="project" value="InterPro"/>
</dbReference>
<dbReference type="OrthoDB" id="5360818at2"/>
<feature type="domain" description="Peptidase S26" evidence="2">
    <location>
        <begin position="24"/>
        <end position="179"/>
    </location>
</feature>
<dbReference type="SUPFAM" id="SSF51306">
    <property type="entry name" value="LexA/Signal peptidase"/>
    <property type="match status" value="1"/>
</dbReference>
<dbReference type="AlphaFoldDB" id="A0A239I415"/>
<evidence type="ECO:0000313" key="3">
    <source>
        <dbReference type="EMBL" id="SNS88259.1"/>
    </source>
</evidence>
<evidence type="ECO:0000259" key="2">
    <source>
        <dbReference type="Pfam" id="PF10502"/>
    </source>
</evidence>
<protein>
    <submittedName>
        <fullName evidence="3">Conjugative transfer signal peptidase TraF</fullName>
    </submittedName>
</protein>
<dbReference type="CDD" id="cd06530">
    <property type="entry name" value="S26_SPase_I"/>
    <property type="match status" value="1"/>
</dbReference>
<accession>A0A239I415</accession>
<name>A0A239I415_9SPHN</name>
<feature type="compositionally biased region" description="Low complexity" evidence="1">
    <location>
        <begin position="1"/>
        <end position="11"/>
    </location>
</feature>
<dbReference type="EMBL" id="FZOS01000021">
    <property type="protein sequence ID" value="SNS88259.1"/>
    <property type="molecule type" value="Genomic_DNA"/>
</dbReference>